<sequence length="216" mass="22143">MSTNPGQPKRRGLALTIIGALLMFVVAPGIFVAGVVFGVKGAYDIVQSAPIVGAQGSVPMAAGQTRDIYAFSGPADSNDTGVETSTTSSGVTSCTVQDPSGARVDVTSSSGSTAWTRGGNRYVMAGSFTATTAGDYRVDCGDRDMLLPDGKDAKNAGEKAVTGIGGGLIIASIAGLIGLIMLIVGIVKLVNSGRERSQFRMQQQAAQWNPGGYRGY</sequence>
<keyword evidence="2" id="KW-0812">Transmembrane</keyword>
<dbReference type="EMBL" id="QTUA01000001">
    <property type="protein sequence ID" value="REF30113.1"/>
    <property type="molecule type" value="Genomic_DNA"/>
</dbReference>
<comment type="caution">
    <text evidence="3">The sequence shown here is derived from an EMBL/GenBank/DDBJ whole genome shotgun (WGS) entry which is preliminary data.</text>
</comment>
<keyword evidence="2" id="KW-1133">Transmembrane helix</keyword>
<feature type="transmembrane region" description="Helical" evidence="2">
    <location>
        <begin position="168"/>
        <end position="190"/>
    </location>
</feature>
<dbReference type="RefSeq" id="WP_115922146.1">
    <property type="nucleotide sequence ID" value="NZ_QTUA01000001.1"/>
</dbReference>
<feature type="transmembrane region" description="Helical" evidence="2">
    <location>
        <begin position="12"/>
        <end position="37"/>
    </location>
</feature>
<evidence type="ECO:0000313" key="4">
    <source>
        <dbReference type="Proteomes" id="UP000256253"/>
    </source>
</evidence>
<proteinExistence type="predicted"/>
<gene>
    <name evidence="3" type="ORF">DFJ65_1106</name>
</gene>
<feature type="compositionally biased region" description="Low complexity" evidence="1">
    <location>
        <begin position="80"/>
        <end position="96"/>
    </location>
</feature>
<organism evidence="3 4">
    <name type="scientific">Calidifontibacter indicus</name>
    <dbReference type="NCBI Taxonomy" id="419650"/>
    <lineage>
        <taxon>Bacteria</taxon>
        <taxon>Bacillati</taxon>
        <taxon>Actinomycetota</taxon>
        <taxon>Actinomycetes</taxon>
        <taxon>Micrococcales</taxon>
        <taxon>Dermacoccaceae</taxon>
        <taxon>Calidifontibacter</taxon>
    </lineage>
</organism>
<accession>A0A3D9UNV9</accession>
<dbReference type="AlphaFoldDB" id="A0A3D9UNV9"/>
<feature type="region of interest" description="Disordered" evidence="1">
    <location>
        <begin position="74"/>
        <end position="96"/>
    </location>
</feature>
<name>A0A3D9UNV9_9MICO</name>
<evidence type="ECO:0000256" key="2">
    <source>
        <dbReference type="SAM" id="Phobius"/>
    </source>
</evidence>
<dbReference type="Proteomes" id="UP000256253">
    <property type="component" value="Unassembled WGS sequence"/>
</dbReference>
<keyword evidence="2" id="KW-0472">Membrane</keyword>
<dbReference type="OrthoDB" id="5150100at2"/>
<keyword evidence="4" id="KW-1185">Reference proteome</keyword>
<reference evidence="3 4" key="1">
    <citation type="submission" date="2018-08" db="EMBL/GenBank/DDBJ databases">
        <title>Sequencing the genomes of 1000 actinobacteria strains.</title>
        <authorList>
            <person name="Klenk H.-P."/>
        </authorList>
    </citation>
    <scope>NUCLEOTIDE SEQUENCE [LARGE SCALE GENOMIC DNA]</scope>
    <source>
        <strain evidence="3 4">DSM 22967</strain>
    </source>
</reference>
<protein>
    <submittedName>
        <fullName evidence="3">Uncharacterized protein</fullName>
    </submittedName>
</protein>
<evidence type="ECO:0000256" key="1">
    <source>
        <dbReference type="SAM" id="MobiDB-lite"/>
    </source>
</evidence>
<evidence type="ECO:0000313" key="3">
    <source>
        <dbReference type="EMBL" id="REF30113.1"/>
    </source>
</evidence>